<dbReference type="Pfam" id="PF07647">
    <property type="entry name" value="SAM_2"/>
    <property type="match status" value="1"/>
</dbReference>
<keyword evidence="6" id="KW-1185">Reference proteome</keyword>
<dbReference type="GO" id="GO:0015629">
    <property type="term" value="C:actin cytoskeleton"/>
    <property type="evidence" value="ECO:0007669"/>
    <property type="project" value="TreeGrafter"/>
</dbReference>
<feature type="region of interest" description="Disordered" evidence="3">
    <location>
        <begin position="267"/>
        <end position="289"/>
    </location>
</feature>
<feature type="region of interest" description="Disordered" evidence="3">
    <location>
        <begin position="1"/>
        <end position="36"/>
    </location>
</feature>
<keyword evidence="1" id="KW-0597">Phosphoprotein</keyword>
<dbReference type="SMART" id="SM00454">
    <property type="entry name" value="SAM"/>
    <property type="match status" value="1"/>
</dbReference>
<dbReference type="InterPro" id="IPR013761">
    <property type="entry name" value="SAM/pointed_sf"/>
</dbReference>
<gene>
    <name evidence="5" type="primary">Samd14</name>
    <name evidence="5" type="ORF">ALELAT_R03279</name>
</gene>
<feature type="region of interest" description="Disordered" evidence="3">
    <location>
        <begin position="59"/>
        <end position="179"/>
    </location>
</feature>
<dbReference type="GO" id="GO:0031175">
    <property type="term" value="P:neuron projection development"/>
    <property type="evidence" value="ECO:0007669"/>
    <property type="project" value="TreeGrafter"/>
</dbReference>
<organism evidence="5 6">
    <name type="scientific">Alectura lathami</name>
    <name type="common">Australian brush turkey</name>
    <dbReference type="NCBI Taxonomy" id="81907"/>
    <lineage>
        <taxon>Eukaryota</taxon>
        <taxon>Metazoa</taxon>
        <taxon>Chordata</taxon>
        <taxon>Craniata</taxon>
        <taxon>Vertebrata</taxon>
        <taxon>Euteleostomi</taxon>
        <taxon>Archelosauria</taxon>
        <taxon>Archosauria</taxon>
        <taxon>Dinosauria</taxon>
        <taxon>Saurischia</taxon>
        <taxon>Theropoda</taxon>
        <taxon>Coelurosauria</taxon>
        <taxon>Aves</taxon>
        <taxon>Neognathae</taxon>
        <taxon>Galloanserae</taxon>
        <taxon>Galliformes</taxon>
        <taxon>Megapodiidae</taxon>
        <taxon>Alectura</taxon>
    </lineage>
</organism>
<feature type="non-terminal residue" evidence="5">
    <location>
        <position position="1"/>
    </location>
</feature>
<comment type="caution">
    <text evidence="5">The sequence shown here is derived from an EMBL/GenBank/DDBJ whole genome shotgun (WGS) entry which is preliminary data.</text>
</comment>
<dbReference type="GO" id="GO:0019722">
    <property type="term" value="P:calcium-mediated signaling"/>
    <property type="evidence" value="ECO:0007669"/>
    <property type="project" value="TreeGrafter"/>
</dbReference>
<evidence type="ECO:0000256" key="3">
    <source>
        <dbReference type="SAM" id="MobiDB-lite"/>
    </source>
</evidence>
<dbReference type="InterPro" id="IPR001660">
    <property type="entry name" value="SAM"/>
</dbReference>
<dbReference type="FunFam" id="1.10.150.50:FF:000008">
    <property type="entry name" value="Neurabin-1 isoform 1-like protein"/>
    <property type="match status" value="1"/>
</dbReference>
<dbReference type="GO" id="GO:0051015">
    <property type="term" value="F:actin filament binding"/>
    <property type="evidence" value="ECO:0007669"/>
    <property type="project" value="TreeGrafter"/>
</dbReference>
<dbReference type="PANTHER" id="PTHR16154">
    <property type="entry name" value="NEURABIN"/>
    <property type="match status" value="1"/>
</dbReference>
<name>A0A7L0VYN8_ALELA</name>
<sequence length="289" mass="31724">NGERDGERPGGAGRWRELHRDGGMDGRTDESLKTDEWMRGISADGWRERGRAGGCREYSHWASNSPSTHPLPHRVTLRRASSSKSRKEKSSNRLSMGSREVSEGPGRPSGSPFLPFSWFSDGARGSASPSSASPTGSPRHERLSPAKSASQDSTLSEDSPPPSSSPRLPGPAATKCSYPYHTLSQSSDEFLDEPPSTAAGWTCHQVGQWLESLSLEQYAEEFSAHGIDGVRLLNLDGAKLKALGMSSSQDRAVLKRKLKELSLAVEKERKAQEKAEKQRKQKKRNQEQQ</sequence>
<proteinExistence type="predicted"/>
<accession>A0A7L0VYN8</accession>
<dbReference type="Proteomes" id="UP000562322">
    <property type="component" value="Unassembled WGS sequence"/>
</dbReference>
<dbReference type="GO" id="GO:0030425">
    <property type="term" value="C:dendrite"/>
    <property type="evidence" value="ECO:0007669"/>
    <property type="project" value="TreeGrafter"/>
</dbReference>
<dbReference type="PROSITE" id="PS50105">
    <property type="entry name" value="SAM_DOMAIN"/>
    <property type="match status" value="1"/>
</dbReference>
<dbReference type="AlphaFoldDB" id="A0A7L0VYN8"/>
<evidence type="ECO:0000313" key="6">
    <source>
        <dbReference type="Proteomes" id="UP000562322"/>
    </source>
</evidence>
<dbReference type="GO" id="GO:0007015">
    <property type="term" value="P:actin filament organization"/>
    <property type="evidence" value="ECO:0007669"/>
    <property type="project" value="TreeGrafter"/>
</dbReference>
<dbReference type="GO" id="GO:0005737">
    <property type="term" value="C:cytoplasm"/>
    <property type="evidence" value="ECO:0007669"/>
    <property type="project" value="TreeGrafter"/>
</dbReference>
<dbReference type="SUPFAM" id="SSF47769">
    <property type="entry name" value="SAM/Pointed domain"/>
    <property type="match status" value="1"/>
</dbReference>
<dbReference type="Gene3D" id="1.10.150.50">
    <property type="entry name" value="Transcription Factor, Ets-1"/>
    <property type="match status" value="1"/>
</dbReference>
<dbReference type="GO" id="GO:0014069">
    <property type="term" value="C:postsynaptic density"/>
    <property type="evidence" value="ECO:0007669"/>
    <property type="project" value="TreeGrafter"/>
</dbReference>
<protein>
    <submittedName>
        <fullName evidence="5">SAM14 protein</fullName>
    </submittedName>
</protein>
<dbReference type="EMBL" id="VXAV01001084">
    <property type="protein sequence ID" value="NXL83968.1"/>
    <property type="molecule type" value="Genomic_DNA"/>
</dbReference>
<evidence type="ECO:0000256" key="2">
    <source>
        <dbReference type="ARBA" id="ARBA00023054"/>
    </source>
</evidence>
<evidence type="ECO:0000259" key="4">
    <source>
        <dbReference type="PROSITE" id="PS50105"/>
    </source>
</evidence>
<feature type="compositionally biased region" description="Low complexity" evidence="3">
    <location>
        <begin position="120"/>
        <end position="137"/>
    </location>
</feature>
<reference evidence="5 6" key="1">
    <citation type="submission" date="2019-09" db="EMBL/GenBank/DDBJ databases">
        <title>Bird 10,000 Genomes (B10K) Project - Family phase.</title>
        <authorList>
            <person name="Zhang G."/>
        </authorList>
    </citation>
    <scope>NUCLEOTIDE SEQUENCE [LARGE SCALE GENOMIC DNA]</scope>
    <source>
        <strain evidence="5">B10K-DU-001-39</strain>
        <tissue evidence="5">Muscle</tissue>
    </source>
</reference>
<feature type="non-terminal residue" evidence="5">
    <location>
        <position position="289"/>
    </location>
</feature>
<keyword evidence="2" id="KW-0175">Coiled coil</keyword>
<evidence type="ECO:0000313" key="5">
    <source>
        <dbReference type="EMBL" id="NXL83968.1"/>
    </source>
</evidence>
<dbReference type="CDD" id="cd09512">
    <property type="entry name" value="SAM_Neurabin-like"/>
    <property type="match status" value="1"/>
</dbReference>
<dbReference type="PANTHER" id="PTHR16154:SF28">
    <property type="entry name" value="STERILE ALPHA MOTIF DOMAIN-CONTAINING PROTEIN 14"/>
    <property type="match status" value="1"/>
</dbReference>
<dbReference type="InterPro" id="IPR043446">
    <property type="entry name" value="Neurabin-like"/>
</dbReference>
<feature type="domain" description="SAM" evidence="4">
    <location>
        <begin position="201"/>
        <end position="264"/>
    </location>
</feature>
<evidence type="ECO:0000256" key="1">
    <source>
        <dbReference type="ARBA" id="ARBA00022553"/>
    </source>
</evidence>
<dbReference type="OrthoDB" id="445896at2759"/>